<evidence type="ECO:0000256" key="1">
    <source>
        <dbReference type="ARBA" id="ARBA00010986"/>
    </source>
</evidence>
<dbReference type="Gene3D" id="2.30.130.110">
    <property type="match status" value="1"/>
</dbReference>
<dbReference type="GO" id="GO:0016787">
    <property type="term" value="F:hydrolase activity"/>
    <property type="evidence" value="ECO:0007669"/>
    <property type="project" value="UniProtKB-KW"/>
</dbReference>
<dbReference type="InterPro" id="IPR052172">
    <property type="entry name" value="UxaA_altronate/galactarate_dh"/>
</dbReference>
<dbReference type="EC" id="4.2.1.7" evidence="4"/>
<comment type="caution">
    <text evidence="4">The sequence shown here is derived from an EMBL/GenBank/DDBJ whole genome shotgun (WGS) entry which is preliminary data.</text>
</comment>
<evidence type="ECO:0000256" key="2">
    <source>
        <dbReference type="ARBA" id="ARBA00023239"/>
    </source>
</evidence>
<dbReference type="InterPro" id="IPR013974">
    <property type="entry name" value="SAF"/>
</dbReference>
<name>A0AAX0B010_CLOBE</name>
<protein>
    <submittedName>
        <fullName evidence="4">Altronate hydrolase</fullName>
        <ecNumber evidence="4">4.2.1.7</ecNumber>
    </submittedName>
</protein>
<sequence>MKEIIKINEKDNVVVALRDLSKSEIIEVENKKIEIKEDIKRGHKVAISDFKVDDNVIKYGYPIGHAVKDISLGEWIHTHNIKTNLDGIMEYNFNQQLKQVSIENRNLTFDGYKRANGNVGIRNELWIVPTVGCVNGIGERIIEKFKEDVKPVGIDGVEIFKHNYGCSQLGDDHANTRTMLGNLVKHPNAGGVLVLGLGCENNTMAEFIESLGECDTTRIKFLVSQEVSNEIEEGAKILRELYENMKDDKRESVSLSNLKVGLKCGGSDGFSGITANPLVGSFSDFLVAQGGTTILTEVPEMFGAETILMNRAKDNETFDKTVHLINDFKEYFMAYNQPIYENPSPGNKAGGITTLEDKSLGCTQKSGDSTVVGVLKYGETLKTNGLNLLSGPGNDLVAASALAAAGCHMVLFTTGRGTPFGTFVPTMKISTNTPLYDLKPHWMDFNAGTLVEDKTLSEVTEEFIKYVIEVANGKYVNNEINKFKELAILKQGVTL</sequence>
<feature type="domain" description="SAF" evidence="3">
    <location>
        <begin position="11"/>
        <end position="82"/>
    </location>
</feature>
<dbReference type="Pfam" id="PF20629">
    <property type="entry name" value="GD_AH_C"/>
    <property type="match status" value="1"/>
</dbReference>
<dbReference type="Pfam" id="PF08666">
    <property type="entry name" value="SAF"/>
    <property type="match status" value="1"/>
</dbReference>
<accession>A0AAX0B010</accession>
<comment type="similarity">
    <text evidence="1">Belongs to the UxaA family.</text>
</comment>
<dbReference type="InterPro" id="IPR007392">
    <property type="entry name" value="GD_AH_second"/>
</dbReference>
<dbReference type="CDD" id="cd11613">
    <property type="entry name" value="SAF_AH_GD"/>
    <property type="match status" value="1"/>
</dbReference>
<organism evidence="4 5">
    <name type="scientific">Clostridium beijerinckii</name>
    <name type="common">Clostridium MP</name>
    <dbReference type="NCBI Taxonomy" id="1520"/>
    <lineage>
        <taxon>Bacteria</taxon>
        <taxon>Bacillati</taxon>
        <taxon>Bacillota</taxon>
        <taxon>Clostridia</taxon>
        <taxon>Eubacteriales</taxon>
        <taxon>Clostridiaceae</taxon>
        <taxon>Clostridium</taxon>
    </lineage>
</organism>
<dbReference type="SMART" id="SM00858">
    <property type="entry name" value="SAF"/>
    <property type="match status" value="1"/>
</dbReference>
<dbReference type="GO" id="GO:0019698">
    <property type="term" value="P:D-galacturonate catabolic process"/>
    <property type="evidence" value="ECO:0007669"/>
    <property type="project" value="TreeGrafter"/>
</dbReference>
<evidence type="ECO:0000259" key="3">
    <source>
        <dbReference type="SMART" id="SM00858"/>
    </source>
</evidence>
<dbReference type="PANTHER" id="PTHR30536:SF5">
    <property type="entry name" value="ALTRONATE DEHYDRATASE"/>
    <property type="match status" value="1"/>
</dbReference>
<dbReference type="AlphaFoldDB" id="A0AAX0B010"/>
<evidence type="ECO:0000313" key="4">
    <source>
        <dbReference type="EMBL" id="NRT88376.1"/>
    </source>
</evidence>
<reference evidence="4" key="2">
    <citation type="journal article" date="2022" name="Nat. Biotechnol.">
        <title>Carbon-negative production of acetone and isopropanol by gas fermentation at industrial pilot scale.</title>
        <authorList>
            <person name="Liew F.E."/>
            <person name="Nogle R."/>
            <person name="Abdalla T."/>
            <person name="Rasor B.J."/>
            <person name="Canter C."/>
            <person name="Jensen R.O."/>
            <person name="Wang L."/>
            <person name="Strutz J."/>
            <person name="Chirania P."/>
            <person name="De Tissera S."/>
            <person name="Mueller A.P."/>
            <person name="Ruan Z."/>
            <person name="Gao A."/>
            <person name="Tran L."/>
            <person name="Engle N.L."/>
            <person name="Bromley J.C."/>
            <person name="Daniell J."/>
            <person name="Conrado R."/>
            <person name="Tschaplinski T.J."/>
            <person name="Giannone R.J."/>
            <person name="Hettich R.L."/>
            <person name="Karim A.S."/>
            <person name="Simpson S.D."/>
            <person name="Brown S.D."/>
            <person name="Leang C."/>
            <person name="Jewett M.C."/>
            <person name="Kopke M."/>
        </authorList>
    </citation>
    <scope>NUCLEOTIDE SEQUENCE</scope>
    <source>
        <strain evidence="4">DJ080</strain>
    </source>
</reference>
<reference evidence="4" key="1">
    <citation type="submission" date="2020-05" db="EMBL/GenBank/DDBJ databases">
        <authorList>
            <person name="Brown S."/>
            <person name="Huntemann M."/>
            <person name="Clum A."/>
            <person name="Spunde A."/>
            <person name="Palaniappan K."/>
            <person name="Ritter S."/>
            <person name="Mikhailova N."/>
            <person name="Chen I.-M."/>
            <person name="Stamatis D."/>
            <person name="Reddy T."/>
            <person name="O'Malley R."/>
            <person name="Daum C."/>
            <person name="Shapiro N."/>
            <person name="Ivanova N."/>
            <person name="Kyrpides N."/>
            <person name="Woyke T."/>
        </authorList>
    </citation>
    <scope>NUCLEOTIDE SEQUENCE</scope>
    <source>
        <strain evidence="4">DJ080</strain>
    </source>
</reference>
<keyword evidence="4" id="KW-0378">Hydrolase</keyword>
<dbReference type="InterPro" id="IPR048332">
    <property type="entry name" value="GD_AH_C"/>
</dbReference>
<evidence type="ECO:0000313" key="5">
    <source>
        <dbReference type="Proteomes" id="UP001193748"/>
    </source>
</evidence>
<dbReference type="InterPro" id="IPR044144">
    <property type="entry name" value="SAF_UxaA/GarD"/>
</dbReference>
<proteinExistence type="inferred from homology"/>
<gene>
    <name evidence="4" type="ORF">B0H41_002055</name>
</gene>
<dbReference type="GO" id="GO:0008789">
    <property type="term" value="F:altronate dehydratase activity"/>
    <property type="evidence" value="ECO:0007669"/>
    <property type="project" value="UniProtKB-EC"/>
</dbReference>
<dbReference type="Proteomes" id="UP001193748">
    <property type="component" value="Unassembled WGS sequence"/>
</dbReference>
<dbReference type="RefSeq" id="WP_173710792.1">
    <property type="nucleotide sequence ID" value="NZ_JABSWW010000001.1"/>
</dbReference>
<dbReference type="PANTHER" id="PTHR30536">
    <property type="entry name" value="ALTRONATE/GALACTARATE DEHYDRATASE"/>
    <property type="match status" value="1"/>
</dbReference>
<keyword evidence="2 4" id="KW-0456">Lyase</keyword>
<dbReference type="EMBL" id="JABSWW010000001">
    <property type="protein sequence ID" value="NRT88376.1"/>
    <property type="molecule type" value="Genomic_DNA"/>
</dbReference>
<dbReference type="Pfam" id="PF04295">
    <property type="entry name" value="GD_AH_second"/>
    <property type="match status" value="1"/>
</dbReference>